<keyword evidence="1" id="KW-0238">DNA-binding</keyword>
<dbReference type="OrthoDB" id="2732348at2"/>
<dbReference type="SMART" id="SM00347">
    <property type="entry name" value="HTH_MARR"/>
    <property type="match status" value="1"/>
</dbReference>
<evidence type="ECO:0000256" key="1">
    <source>
        <dbReference type="ARBA" id="ARBA00023125"/>
    </source>
</evidence>
<reference evidence="4 5" key="1">
    <citation type="submission" date="2018-01" db="EMBL/GenBank/DDBJ databases">
        <title>The whole genome sequencing and assembly of Paenibacillus chitinolyticus KCCM 41400 strain.</title>
        <authorList>
            <person name="Kim J.-Y."/>
            <person name="Park M.-K."/>
            <person name="Lee Y.-J."/>
            <person name="Yi H."/>
            <person name="Bahn Y.-S."/>
            <person name="Kim J.F."/>
            <person name="Lee D.-W."/>
        </authorList>
    </citation>
    <scope>NUCLEOTIDE SEQUENCE [LARGE SCALE GENOMIC DNA]</scope>
    <source>
        <strain evidence="4 5">KCCM 41400</strain>
    </source>
</reference>
<dbReference type="GO" id="GO:0003677">
    <property type="term" value="F:DNA binding"/>
    <property type="evidence" value="ECO:0007669"/>
    <property type="project" value="UniProtKB-KW"/>
</dbReference>
<dbReference type="GO" id="GO:0003700">
    <property type="term" value="F:DNA-binding transcription factor activity"/>
    <property type="evidence" value="ECO:0007669"/>
    <property type="project" value="InterPro"/>
</dbReference>
<keyword evidence="6" id="KW-1185">Reference proteome</keyword>
<gene>
    <name evidence="3" type="ORF">M5X16_12680</name>
    <name evidence="4" type="ORF">PC41400_18975</name>
</gene>
<dbReference type="PRINTS" id="PR00598">
    <property type="entry name" value="HTHMARR"/>
</dbReference>
<dbReference type="Proteomes" id="UP000288943">
    <property type="component" value="Chromosome"/>
</dbReference>
<dbReference type="Pfam" id="PF12802">
    <property type="entry name" value="MarR_2"/>
    <property type="match status" value="1"/>
</dbReference>
<dbReference type="PANTHER" id="PTHR33164">
    <property type="entry name" value="TRANSCRIPTIONAL REGULATOR, MARR FAMILY"/>
    <property type="match status" value="1"/>
</dbReference>
<dbReference type="PROSITE" id="PS50995">
    <property type="entry name" value="HTH_MARR_2"/>
    <property type="match status" value="1"/>
</dbReference>
<dbReference type="SUPFAM" id="SSF46785">
    <property type="entry name" value="Winged helix' DNA-binding domain"/>
    <property type="match status" value="1"/>
</dbReference>
<dbReference type="KEGG" id="pchi:PC41400_18975"/>
<reference evidence="3 6" key="2">
    <citation type="submission" date="2022-05" db="EMBL/GenBank/DDBJ databases">
        <title>Genome Sequencing of Bee-Associated Microbes.</title>
        <authorList>
            <person name="Dunlap C."/>
        </authorList>
    </citation>
    <scope>NUCLEOTIDE SEQUENCE [LARGE SCALE GENOMIC DNA]</scope>
    <source>
        <strain evidence="3 6">NRRL B-23120</strain>
    </source>
</reference>
<feature type="domain" description="HTH marR-type" evidence="2">
    <location>
        <begin position="40"/>
        <end position="176"/>
    </location>
</feature>
<dbReference type="GO" id="GO:0006950">
    <property type="term" value="P:response to stress"/>
    <property type="evidence" value="ECO:0007669"/>
    <property type="project" value="TreeGrafter"/>
</dbReference>
<evidence type="ECO:0000313" key="6">
    <source>
        <dbReference type="Proteomes" id="UP001527202"/>
    </source>
</evidence>
<dbReference type="InterPro" id="IPR039422">
    <property type="entry name" value="MarR/SlyA-like"/>
</dbReference>
<dbReference type="InterPro" id="IPR036390">
    <property type="entry name" value="WH_DNA-bd_sf"/>
</dbReference>
<evidence type="ECO:0000313" key="4">
    <source>
        <dbReference type="EMBL" id="QAV19634.1"/>
    </source>
</evidence>
<dbReference type="Gene3D" id="1.10.10.10">
    <property type="entry name" value="Winged helix-like DNA-binding domain superfamily/Winged helix DNA-binding domain"/>
    <property type="match status" value="1"/>
</dbReference>
<dbReference type="InterPro" id="IPR036388">
    <property type="entry name" value="WH-like_DNA-bd_sf"/>
</dbReference>
<dbReference type="Proteomes" id="UP001527202">
    <property type="component" value="Unassembled WGS sequence"/>
</dbReference>
<protein>
    <submittedName>
        <fullName evidence="3 4">Transcriptional regulator</fullName>
    </submittedName>
</protein>
<evidence type="ECO:0000313" key="5">
    <source>
        <dbReference type="Proteomes" id="UP000288943"/>
    </source>
</evidence>
<evidence type="ECO:0000313" key="3">
    <source>
        <dbReference type="EMBL" id="MCY9596630.1"/>
    </source>
</evidence>
<dbReference type="EMBL" id="CP026520">
    <property type="protein sequence ID" value="QAV19634.1"/>
    <property type="molecule type" value="Genomic_DNA"/>
</dbReference>
<dbReference type="PANTHER" id="PTHR33164:SF57">
    <property type="entry name" value="MARR-FAMILY TRANSCRIPTIONAL REGULATOR"/>
    <property type="match status" value="1"/>
</dbReference>
<sequence length="186" mass="21267">MNVNRKPAKEYTTEQQLPKLGTKPYRDLLERTANSDTDRDSALTGLLMLWLGDSVLDVMDIHLSDYDITESKMDILLLISLHQDKELVTPSSIADRLGIRRSSVTSLLNWLDKRDLIIREPYSKDGRMTHIRLSPEGSGLVKRVLPAFWSTCASLVDELDKEERELFNKMLVKLNRGIEKRLGTGR</sequence>
<accession>A0A410WZ04</accession>
<dbReference type="GeneID" id="95376880"/>
<dbReference type="EMBL" id="JAMDMJ010000013">
    <property type="protein sequence ID" value="MCY9596630.1"/>
    <property type="molecule type" value="Genomic_DNA"/>
</dbReference>
<dbReference type="AlphaFoldDB" id="A0A410WZ04"/>
<name>A0A410WZ04_9BACL</name>
<proteinExistence type="predicted"/>
<dbReference type="RefSeq" id="WP_042226915.1">
    <property type="nucleotide sequence ID" value="NZ_CP026520.1"/>
</dbReference>
<organism evidence="4 5">
    <name type="scientific">Paenibacillus chitinolyticus</name>
    <dbReference type="NCBI Taxonomy" id="79263"/>
    <lineage>
        <taxon>Bacteria</taxon>
        <taxon>Bacillati</taxon>
        <taxon>Bacillota</taxon>
        <taxon>Bacilli</taxon>
        <taxon>Bacillales</taxon>
        <taxon>Paenibacillaceae</taxon>
        <taxon>Paenibacillus</taxon>
    </lineage>
</organism>
<evidence type="ECO:0000259" key="2">
    <source>
        <dbReference type="PROSITE" id="PS50995"/>
    </source>
</evidence>
<dbReference type="InterPro" id="IPR000835">
    <property type="entry name" value="HTH_MarR-typ"/>
</dbReference>